<protein>
    <submittedName>
        <fullName evidence="5">Class I SAM-dependent RNA methyltransferase</fullName>
    </submittedName>
</protein>
<dbReference type="Pfam" id="PF01170">
    <property type="entry name" value="UPF0020"/>
    <property type="match status" value="1"/>
</dbReference>
<dbReference type="InterPro" id="IPR002052">
    <property type="entry name" value="DNA_methylase_N6_adenine_CS"/>
</dbReference>
<dbReference type="InterPro" id="IPR054170">
    <property type="entry name" value="RlmL_1st"/>
</dbReference>
<organism evidence="5 6">
    <name type="scientific">Calorimonas adulescens</name>
    <dbReference type="NCBI Taxonomy" id="2606906"/>
    <lineage>
        <taxon>Bacteria</taxon>
        <taxon>Bacillati</taxon>
        <taxon>Bacillota</taxon>
        <taxon>Clostridia</taxon>
        <taxon>Thermoanaerobacterales</taxon>
        <taxon>Thermoanaerobacteraceae</taxon>
        <taxon>Calorimonas</taxon>
    </lineage>
</organism>
<dbReference type="RefSeq" id="WP_149544813.1">
    <property type="nucleotide sequence ID" value="NZ_VTPS01000005.1"/>
</dbReference>
<evidence type="ECO:0000259" key="4">
    <source>
        <dbReference type="PROSITE" id="PS51165"/>
    </source>
</evidence>
<dbReference type="GO" id="GO:0070043">
    <property type="term" value="F:rRNA (guanine-N7-)-methyltransferase activity"/>
    <property type="evidence" value="ECO:0007669"/>
    <property type="project" value="TreeGrafter"/>
</dbReference>
<dbReference type="SUPFAM" id="SSF53335">
    <property type="entry name" value="S-adenosyl-L-methionine-dependent methyltransferases"/>
    <property type="match status" value="1"/>
</dbReference>
<dbReference type="PROSITE" id="PS51165">
    <property type="entry name" value="THUMP"/>
    <property type="match status" value="1"/>
</dbReference>
<name>A0A5D8QEG8_9THEO</name>
<dbReference type="EMBL" id="VTPS01000005">
    <property type="protein sequence ID" value="TZE82574.1"/>
    <property type="molecule type" value="Genomic_DNA"/>
</dbReference>
<dbReference type="InterPro" id="IPR004114">
    <property type="entry name" value="THUMP_dom"/>
</dbReference>
<dbReference type="PANTHER" id="PTHR47313">
    <property type="entry name" value="RIBOSOMAL RNA LARGE SUBUNIT METHYLTRANSFERASE K/L"/>
    <property type="match status" value="1"/>
</dbReference>
<dbReference type="CDD" id="cd11715">
    <property type="entry name" value="THUMP_AdoMetMT"/>
    <property type="match status" value="1"/>
</dbReference>
<dbReference type="PROSITE" id="PS01261">
    <property type="entry name" value="UPF0020"/>
    <property type="match status" value="1"/>
</dbReference>
<proteinExistence type="predicted"/>
<evidence type="ECO:0000256" key="3">
    <source>
        <dbReference type="PROSITE-ProRule" id="PRU00529"/>
    </source>
</evidence>
<dbReference type="PROSITE" id="PS00092">
    <property type="entry name" value="N6_MTASE"/>
    <property type="match status" value="1"/>
</dbReference>
<dbReference type="GO" id="GO:0008990">
    <property type="term" value="F:rRNA (guanine-N2-)-methyltransferase activity"/>
    <property type="evidence" value="ECO:0007669"/>
    <property type="project" value="TreeGrafter"/>
</dbReference>
<keyword evidence="1 5" id="KW-0489">Methyltransferase</keyword>
<feature type="domain" description="THUMP" evidence="4">
    <location>
        <begin position="45"/>
        <end position="155"/>
    </location>
</feature>
<dbReference type="PANTHER" id="PTHR47313:SF1">
    <property type="entry name" value="RIBOSOMAL RNA LARGE SUBUNIT METHYLTRANSFERASE K_L"/>
    <property type="match status" value="1"/>
</dbReference>
<dbReference type="Gene3D" id="3.40.50.150">
    <property type="entry name" value="Vaccinia Virus protein VP39"/>
    <property type="match status" value="1"/>
</dbReference>
<sequence>MAKIDLIATTLLGVESIVAKEIRKLGYKDVTVEDGRVTFTGDEMAICRANLWLRSAERVLVKLGEFKAETFDELFEGTKAMPWADWLPVNAAFPVNGYSLRSKLFSIPDCQAIVKKAIVESMKKRYRKEWFEEDGPQYKIHFGIIKDRATLMIDTSGPSLHKRGYREISNEAPLRETLAAAMIEISKWKPEIPLSDPFCGSGTIPIEAALIGTNTAPGINREFISEKWERLPERLWKGAREEALSLMRPDSKLNIMGSDIDGQSVKLSRSNARKAGMEKYISFKRIDIRDIFLRDKNGYIICNPPYGERMGEKDEVENLYRDMGMVFKDFDGWSYFILSAHEEFEKLFGQRADKKRKLYNGMIKCYLYQYYNNEERTQPGKI</sequence>
<accession>A0A5D8QEG8</accession>
<gene>
    <name evidence="5" type="ORF">FWJ32_04665</name>
</gene>
<dbReference type="Pfam" id="PF02926">
    <property type="entry name" value="THUMP"/>
    <property type="match status" value="1"/>
</dbReference>
<evidence type="ECO:0000313" key="6">
    <source>
        <dbReference type="Proteomes" id="UP000322976"/>
    </source>
</evidence>
<dbReference type="InterPro" id="IPR000241">
    <property type="entry name" value="RlmKL-like_Mtase"/>
</dbReference>
<dbReference type="SMART" id="SM00981">
    <property type="entry name" value="THUMP"/>
    <property type="match status" value="1"/>
</dbReference>
<dbReference type="Pfam" id="PF22020">
    <property type="entry name" value="RlmL_1st"/>
    <property type="match status" value="1"/>
</dbReference>
<keyword evidence="2 5" id="KW-0808">Transferase</keyword>
<dbReference type="Proteomes" id="UP000322976">
    <property type="component" value="Unassembled WGS sequence"/>
</dbReference>
<dbReference type="InterPro" id="IPR053943">
    <property type="entry name" value="RlmKL-like_Mtase_CS"/>
</dbReference>
<comment type="caution">
    <text evidence="5">The sequence shown here is derived from an EMBL/GenBank/DDBJ whole genome shotgun (WGS) entry which is preliminary data.</text>
</comment>
<dbReference type="InterPro" id="IPR029063">
    <property type="entry name" value="SAM-dependent_MTases_sf"/>
</dbReference>
<evidence type="ECO:0000256" key="2">
    <source>
        <dbReference type="ARBA" id="ARBA00022679"/>
    </source>
</evidence>
<evidence type="ECO:0000256" key="1">
    <source>
        <dbReference type="ARBA" id="ARBA00022603"/>
    </source>
</evidence>
<evidence type="ECO:0000313" key="5">
    <source>
        <dbReference type="EMBL" id="TZE82574.1"/>
    </source>
</evidence>
<keyword evidence="6" id="KW-1185">Reference proteome</keyword>
<keyword evidence="3" id="KW-0694">RNA-binding</keyword>
<dbReference type="AlphaFoldDB" id="A0A5D8QEG8"/>
<reference evidence="5 6" key="1">
    <citation type="submission" date="2019-08" db="EMBL/GenBank/DDBJ databases">
        <title>Calorimonas adulescens gen. nov., sp. nov., an anaerobic thermophilic bacterium from Sakhalin hot spring.</title>
        <authorList>
            <person name="Khomyakova M.A."/>
            <person name="Merkel A.Y."/>
            <person name="Novikov A."/>
            <person name="Bonch-Osmolovskaya E.A."/>
            <person name="Slobodkin A.I."/>
        </authorList>
    </citation>
    <scope>NUCLEOTIDE SEQUENCE [LARGE SCALE GENOMIC DNA]</scope>
    <source>
        <strain evidence="5 6">A05MB</strain>
    </source>
</reference>
<dbReference type="Gene3D" id="3.30.2130.30">
    <property type="match status" value="1"/>
</dbReference>
<dbReference type="GO" id="GO:0003723">
    <property type="term" value="F:RNA binding"/>
    <property type="evidence" value="ECO:0007669"/>
    <property type="project" value="UniProtKB-UniRule"/>
</dbReference>